<accession>M3JVP1</accession>
<dbReference type="Proteomes" id="UP000011777">
    <property type="component" value="Unassembled WGS sequence"/>
</dbReference>
<protein>
    <submittedName>
        <fullName evidence="2">Uncharacterized protein</fullName>
    </submittedName>
</protein>
<evidence type="ECO:0000256" key="1">
    <source>
        <dbReference type="SAM" id="MobiDB-lite"/>
    </source>
</evidence>
<feature type="region of interest" description="Disordered" evidence="1">
    <location>
        <begin position="15"/>
        <end position="40"/>
    </location>
</feature>
<feature type="compositionally biased region" description="Polar residues" evidence="1">
    <location>
        <begin position="268"/>
        <end position="280"/>
    </location>
</feature>
<evidence type="ECO:0000313" key="3">
    <source>
        <dbReference type="Proteomes" id="UP000011777"/>
    </source>
</evidence>
<gene>
    <name evidence="2" type="ORF">G210_3296</name>
</gene>
<feature type="compositionally biased region" description="Basic and acidic residues" evidence="1">
    <location>
        <begin position="440"/>
        <end position="469"/>
    </location>
</feature>
<sequence>MPKVNKTIQRIINQNKPSHLNNNNKSPNIDETTPLVNNNQQFPNTTTIIINNSLSDSSRTSTLIPHFKRNENVQKQEQKQQEDELFPFINFNEFEFSHRGTILNSQTRSTRLSSIAHRNNHNNHHHNNTTNNDSCKSSITTNPKKSDSLSIVSSNLAMDETFHLNIISDDASFQPHILLQNNSVDTSAGTIMGNPSGLNESGGTISSTKNTIGRKLVQKSYTSIEYASDHVSIEIDEEEDDEQVDVKEEVDFTKELGLDEPVVDESRTSPYGNLLSSSNLQREHSFRPPPPLPLPKSMSSPEEPISATSSSSKRCFVNALSFLKKKMKQAYTYWQARNSKQTLITPLNKTKNKNKKSSNTTVTVSDPILYTHENTNLVNSSSDKLLFNKKFGKRKLEFLDKVTKTPTINDNSSGINEVFEKDEQLTGALLYIISEVSPEKEKEKGTTTKEDMDGKNVVKEKISMDKIEESSNDGDDEQSDFNLYSFDVEDYDDDYDYSLTNYDSKIDHNLLFGDGDDTAAAVVD</sequence>
<feature type="compositionally biased region" description="Basic residues" evidence="1">
    <location>
        <begin position="118"/>
        <end position="127"/>
    </location>
</feature>
<keyword evidence="3" id="KW-1185">Reference proteome</keyword>
<feature type="compositionally biased region" description="Polar residues" evidence="1">
    <location>
        <begin position="133"/>
        <end position="146"/>
    </location>
</feature>
<dbReference type="HOGENOM" id="CLU_519706_0_0_1"/>
<organism evidence="2 3">
    <name type="scientific">Candida maltosa (strain Xu316)</name>
    <name type="common">Yeast</name>
    <dbReference type="NCBI Taxonomy" id="1245528"/>
    <lineage>
        <taxon>Eukaryota</taxon>
        <taxon>Fungi</taxon>
        <taxon>Dikarya</taxon>
        <taxon>Ascomycota</taxon>
        <taxon>Saccharomycotina</taxon>
        <taxon>Pichiomycetes</taxon>
        <taxon>Debaryomycetaceae</taxon>
        <taxon>Candida/Lodderomyces clade</taxon>
        <taxon>Candida</taxon>
    </lineage>
</organism>
<comment type="caution">
    <text evidence="2">The sequence shown here is derived from an EMBL/GenBank/DDBJ whole genome shotgun (WGS) entry which is preliminary data.</text>
</comment>
<feature type="region of interest" description="Disordered" evidence="1">
    <location>
        <begin position="440"/>
        <end position="479"/>
    </location>
</feature>
<dbReference type="AlphaFoldDB" id="M3JVP1"/>
<evidence type="ECO:0000313" key="2">
    <source>
        <dbReference type="EMBL" id="EMG46449.1"/>
    </source>
</evidence>
<feature type="region of interest" description="Disordered" evidence="1">
    <location>
        <begin position="255"/>
        <end position="308"/>
    </location>
</feature>
<name>M3JVP1_CANMX</name>
<reference evidence="2 3" key="1">
    <citation type="submission" date="2013-02" db="EMBL/GenBank/DDBJ databases">
        <title>Genome sequence of Candida maltosa Xu316, a potential industrial strain for xylitol and ethanol production.</title>
        <authorList>
            <person name="Yu J."/>
            <person name="Wang Q."/>
            <person name="Geng X."/>
            <person name="Bao W."/>
            <person name="He P."/>
            <person name="Cai J."/>
        </authorList>
    </citation>
    <scope>NUCLEOTIDE SEQUENCE [LARGE SCALE GENOMIC DNA]</scope>
    <source>
        <strain evidence="3">Xu316</strain>
    </source>
</reference>
<feature type="region of interest" description="Disordered" evidence="1">
    <location>
        <begin position="118"/>
        <end position="146"/>
    </location>
</feature>
<proteinExistence type="predicted"/>
<feature type="compositionally biased region" description="Acidic residues" evidence="1">
    <location>
        <begin position="470"/>
        <end position="479"/>
    </location>
</feature>
<dbReference type="OrthoDB" id="10596196at2759"/>
<feature type="compositionally biased region" description="Low complexity" evidence="1">
    <location>
        <begin position="295"/>
        <end position="304"/>
    </location>
</feature>
<dbReference type="EMBL" id="AOGT01002004">
    <property type="protein sequence ID" value="EMG46449.1"/>
    <property type="molecule type" value="Genomic_DNA"/>
</dbReference>